<dbReference type="InterPro" id="IPR052159">
    <property type="entry name" value="Competence_DNA_uptake"/>
</dbReference>
<dbReference type="InterPro" id="IPR035681">
    <property type="entry name" value="ComA-like_MBL"/>
</dbReference>
<dbReference type="OrthoDB" id="9761531at2"/>
<reference evidence="8 9" key="1">
    <citation type="submission" date="2015-04" db="EMBL/GenBank/DDBJ databases">
        <title>Draft Genome Sequence of the Novel Agar-Digesting Marine Bacterium Q1.</title>
        <authorList>
            <person name="Li Y."/>
            <person name="Li D."/>
            <person name="Chen G."/>
            <person name="Du Z."/>
        </authorList>
    </citation>
    <scope>NUCLEOTIDE SEQUENCE [LARGE SCALE GENOMIC DNA]</scope>
    <source>
        <strain evidence="8 9">Q1</strain>
    </source>
</reference>
<dbReference type="CDD" id="cd07731">
    <property type="entry name" value="ComA-like_MBL-fold"/>
    <property type="match status" value="1"/>
</dbReference>
<sequence length="770" mass="86894">MEACLIWFILGNLTASQFPKLISFDELIMTTALMFLAIFFKRFQAACFALGFNLLFAVVLLTISIPSKHFNLGSDISISGQIITLVKQEKNKIRFDLEVDCISVKAQQKDFICDTSFLLNPKVRLVWYYPKTQLSLGNRVQLSVKLKELTGLHNQAGFNYQKWLFSKNYLATGYIKQLLKVEDIPNSRANYFSRFLAEYESYPHKGFMLGLLLGNRDYISAPEWQVLTRTGTGHLLAISGLHLGLVFGWSWLVFKVMVRPLSLLLKINLESSLLLLALSSTWFFAYFTGLATPSIRAGIFISIFVVSIYLKLNLSWRLKYFLAMAMILTIDPLASLSISFWLSFYAAAVVLGLVWFLRQWQFKSTGLVRYLYYFLIFQAVLFITLLPVQIAFFSHIPLVSFFANTIAIPAVSFIILPVLLLSALCLSLSSYLSIFLADIASYVLTILYQYLSWLSHIKWAYVAVPNNFIFEISVVLLVLLLFVIAYILNSNRKVFVSILVGYSSIFLVYVLGEKPTWQIDVMDVGQGLAIVISHNGQAVVYDTGDAFNTGFNLFEAAVEPSLKAQGLKLVAVITSHADKDHAGGLEYIQANYPSTKIWFPEQHCQNLEQNLIGLSWQVLWPTAQALLNKNQISKNNLSCVLRVSKFGKSVLLTGDIEADTEAKLVNLHSDELISNAFLVPHHGSKTSSQQLFIDSISPTYAIISRGKDNRFGHPHLSVVEKLNASEIRILDTAVHGQIRFQFTAKQAPKLSYYNQSAFIPWHSKIFRGDL</sequence>
<feature type="transmembrane region" description="Helical" evidence="6">
    <location>
        <begin position="428"/>
        <end position="448"/>
    </location>
</feature>
<proteinExistence type="predicted"/>
<dbReference type="Pfam" id="PF13567">
    <property type="entry name" value="DUF4131"/>
    <property type="match status" value="1"/>
</dbReference>
<evidence type="ECO:0000313" key="9">
    <source>
        <dbReference type="Proteomes" id="UP000037600"/>
    </source>
</evidence>
<dbReference type="RefSeq" id="WP_048695528.1">
    <property type="nucleotide sequence ID" value="NZ_KQ130510.1"/>
</dbReference>
<dbReference type="InterPro" id="IPR004797">
    <property type="entry name" value="Competence_ComEC/Rec2"/>
</dbReference>
<dbReference type="InterPro" id="IPR025405">
    <property type="entry name" value="DUF4131"/>
</dbReference>
<keyword evidence="3 6" id="KW-0812">Transmembrane</keyword>
<dbReference type="AlphaFoldDB" id="A0A0J8GLY6"/>
<dbReference type="Gene3D" id="3.60.15.10">
    <property type="entry name" value="Ribonuclease Z/Hydroxyacylglutathione hydrolase-like"/>
    <property type="match status" value="2"/>
</dbReference>
<comment type="caution">
    <text evidence="8">The sequence shown here is derived from an EMBL/GenBank/DDBJ whole genome shotgun (WGS) entry which is preliminary data.</text>
</comment>
<protein>
    <recommendedName>
        <fullName evidence="7">Metallo-beta-lactamase domain-containing protein</fullName>
    </recommendedName>
</protein>
<dbReference type="InterPro" id="IPR004477">
    <property type="entry name" value="ComEC_N"/>
</dbReference>
<feature type="transmembrane region" description="Helical" evidence="6">
    <location>
        <begin position="338"/>
        <end position="358"/>
    </location>
</feature>
<feature type="transmembrane region" description="Helical" evidence="6">
    <location>
        <begin position="494"/>
        <end position="512"/>
    </location>
</feature>
<evidence type="ECO:0000256" key="1">
    <source>
        <dbReference type="ARBA" id="ARBA00004651"/>
    </source>
</evidence>
<name>A0A0J8GLY6_9ALTE</name>
<keyword evidence="5 6" id="KW-0472">Membrane</keyword>
<feature type="transmembrane region" description="Helical" evidence="6">
    <location>
        <begin position="398"/>
        <end position="421"/>
    </location>
</feature>
<dbReference type="InterPro" id="IPR036866">
    <property type="entry name" value="RibonucZ/Hydroxyglut_hydro"/>
</dbReference>
<keyword evidence="2" id="KW-1003">Cell membrane</keyword>
<evidence type="ECO:0000256" key="4">
    <source>
        <dbReference type="ARBA" id="ARBA00022989"/>
    </source>
</evidence>
<gene>
    <name evidence="8" type="ORF">XM47_17660</name>
</gene>
<keyword evidence="9" id="KW-1185">Reference proteome</keyword>
<dbReference type="InterPro" id="IPR001279">
    <property type="entry name" value="Metallo-B-lactamas"/>
</dbReference>
<evidence type="ECO:0000256" key="3">
    <source>
        <dbReference type="ARBA" id="ARBA00022692"/>
    </source>
</evidence>
<feature type="transmembrane region" description="Helical" evidence="6">
    <location>
        <begin position="370"/>
        <end position="392"/>
    </location>
</feature>
<feature type="transmembrane region" description="Helical" evidence="6">
    <location>
        <begin position="43"/>
        <end position="63"/>
    </location>
</feature>
<dbReference type="SUPFAM" id="SSF56281">
    <property type="entry name" value="Metallo-hydrolase/oxidoreductase"/>
    <property type="match status" value="1"/>
</dbReference>
<keyword evidence="4 6" id="KW-1133">Transmembrane helix</keyword>
<dbReference type="NCBIfam" id="TIGR00360">
    <property type="entry name" value="ComEC_N-term"/>
    <property type="match status" value="1"/>
</dbReference>
<dbReference type="Proteomes" id="UP000037600">
    <property type="component" value="Unassembled WGS sequence"/>
</dbReference>
<dbReference type="PANTHER" id="PTHR30619">
    <property type="entry name" value="DNA INTERNALIZATION/COMPETENCE PROTEIN COMEC/REC2"/>
    <property type="match status" value="1"/>
</dbReference>
<dbReference type="SMART" id="SM00849">
    <property type="entry name" value="Lactamase_B"/>
    <property type="match status" value="1"/>
</dbReference>
<evidence type="ECO:0000256" key="2">
    <source>
        <dbReference type="ARBA" id="ARBA00022475"/>
    </source>
</evidence>
<dbReference type="Pfam" id="PF00753">
    <property type="entry name" value="Lactamase_B"/>
    <property type="match status" value="1"/>
</dbReference>
<organism evidence="8 9">
    <name type="scientific">Catenovulum maritimum</name>
    <dbReference type="NCBI Taxonomy" id="1513271"/>
    <lineage>
        <taxon>Bacteria</taxon>
        <taxon>Pseudomonadati</taxon>
        <taxon>Pseudomonadota</taxon>
        <taxon>Gammaproteobacteria</taxon>
        <taxon>Alteromonadales</taxon>
        <taxon>Alteromonadaceae</taxon>
        <taxon>Catenovulum</taxon>
    </lineage>
</organism>
<feature type="transmembrane region" description="Helical" evidence="6">
    <location>
        <begin position="274"/>
        <end position="292"/>
    </location>
</feature>
<comment type="subcellular location">
    <subcellularLocation>
        <location evidence="1">Cell membrane</location>
        <topology evidence="1">Multi-pass membrane protein</topology>
    </subcellularLocation>
</comment>
<dbReference type="STRING" id="1513271.XM47_17660"/>
<dbReference type="EMBL" id="LAZL01000040">
    <property type="protein sequence ID" value="KMT63837.1"/>
    <property type="molecule type" value="Genomic_DNA"/>
</dbReference>
<evidence type="ECO:0000256" key="6">
    <source>
        <dbReference type="SAM" id="Phobius"/>
    </source>
</evidence>
<evidence type="ECO:0000256" key="5">
    <source>
        <dbReference type="ARBA" id="ARBA00023136"/>
    </source>
</evidence>
<dbReference type="Pfam" id="PF03772">
    <property type="entry name" value="Competence"/>
    <property type="match status" value="1"/>
</dbReference>
<feature type="domain" description="Metallo-beta-lactamase" evidence="7">
    <location>
        <begin position="526"/>
        <end position="707"/>
    </location>
</feature>
<dbReference type="GO" id="GO:0030420">
    <property type="term" value="P:establishment of competence for transformation"/>
    <property type="evidence" value="ECO:0007669"/>
    <property type="project" value="InterPro"/>
</dbReference>
<feature type="transmembrane region" description="Helical" evidence="6">
    <location>
        <begin position="468"/>
        <end position="487"/>
    </location>
</feature>
<dbReference type="PANTHER" id="PTHR30619:SF1">
    <property type="entry name" value="RECOMBINATION PROTEIN 2"/>
    <property type="match status" value="1"/>
</dbReference>
<evidence type="ECO:0000259" key="7">
    <source>
        <dbReference type="SMART" id="SM00849"/>
    </source>
</evidence>
<accession>A0A0J8GLY6</accession>
<dbReference type="NCBIfam" id="TIGR00361">
    <property type="entry name" value="ComEC_Rec2"/>
    <property type="match status" value="1"/>
</dbReference>
<feature type="transmembrane region" description="Helical" evidence="6">
    <location>
        <begin position="235"/>
        <end position="254"/>
    </location>
</feature>
<feature type="transmembrane region" description="Helical" evidence="6">
    <location>
        <begin position="299"/>
        <end position="318"/>
    </location>
</feature>
<dbReference type="GO" id="GO:0005886">
    <property type="term" value="C:plasma membrane"/>
    <property type="evidence" value="ECO:0007669"/>
    <property type="project" value="UniProtKB-SubCell"/>
</dbReference>
<evidence type="ECO:0000313" key="8">
    <source>
        <dbReference type="EMBL" id="KMT63837.1"/>
    </source>
</evidence>